<evidence type="ECO:0000313" key="1">
    <source>
        <dbReference type="EMBL" id="APG05785.1"/>
    </source>
</evidence>
<organism evidence="1 2">
    <name type="scientific">Luteibacter rhizovicinus DSM 16549</name>
    <dbReference type="NCBI Taxonomy" id="1440763"/>
    <lineage>
        <taxon>Bacteria</taxon>
        <taxon>Pseudomonadati</taxon>
        <taxon>Pseudomonadota</taxon>
        <taxon>Gammaproteobacteria</taxon>
        <taxon>Lysobacterales</taxon>
        <taxon>Rhodanobacteraceae</taxon>
        <taxon>Luteibacter</taxon>
    </lineage>
</organism>
<reference evidence="2" key="1">
    <citation type="submission" date="2016-09" db="EMBL/GenBank/DDBJ databases">
        <authorList>
            <person name="Lysoe E."/>
        </authorList>
    </citation>
    <scope>NUCLEOTIDE SEQUENCE [LARGE SCALE GENOMIC DNA]</scope>
    <source>
        <strain evidence="2">LJ96T</strain>
    </source>
</reference>
<gene>
    <name evidence="1" type="ORF">BJI69_19010</name>
</gene>
<keyword evidence="2" id="KW-1185">Reference proteome</keyword>
<accession>A0A0G9HAW3</accession>
<dbReference type="AlphaFoldDB" id="A0A0G9HAW3"/>
<dbReference type="PATRIC" id="fig|1440763.5.peg.2327"/>
<name>A0A0G9HAW3_9GAMM</name>
<dbReference type="Proteomes" id="UP000182987">
    <property type="component" value="Chromosome"/>
</dbReference>
<protein>
    <submittedName>
        <fullName evidence="1">Uncharacterized protein</fullName>
    </submittedName>
</protein>
<dbReference type="KEGG" id="lrz:BJI69_19010"/>
<proteinExistence type="predicted"/>
<evidence type="ECO:0000313" key="2">
    <source>
        <dbReference type="Proteomes" id="UP000182987"/>
    </source>
</evidence>
<dbReference type="EMBL" id="CP017480">
    <property type="protein sequence ID" value="APG05785.1"/>
    <property type="molecule type" value="Genomic_DNA"/>
</dbReference>
<sequence>MPSRFNVIAAVFIAAFASSVAAANASPQATQAPADPQFEAAKSFVSFYTFNRLGYKQVCDKQAVDVSVFVTTFVNEHAAPYAKALSVLQAHGISEAAVMARLQPTIASSEPGVRQALTDMAVGENAGTTTLDGCKFLAAHAEKLAGDLDIRKFHPEILQALSGNKP</sequence>